<keyword evidence="2" id="KW-1003">Cell membrane</keyword>
<evidence type="ECO:0000256" key="7">
    <source>
        <dbReference type="SAM" id="Phobius"/>
    </source>
</evidence>
<dbReference type="GO" id="GO:0005886">
    <property type="term" value="C:plasma membrane"/>
    <property type="evidence" value="ECO:0007669"/>
    <property type="project" value="UniProtKB-SubCell"/>
</dbReference>
<dbReference type="InterPro" id="IPR003856">
    <property type="entry name" value="LPS_length_determ_N"/>
</dbReference>
<feature type="coiled-coil region" evidence="6">
    <location>
        <begin position="171"/>
        <end position="198"/>
    </location>
</feature>
<evidence type="ECO:0000313" key="10">
    <source>
        <dbReference type="Proteomes" id="UP000295741"/>
    </source>
</evidence>
<evidence type="ECO:0000256" key="6">
    <source>
        <dbReference type="SAM" id="Coils"/>
    </source>
</evidence>
<keyword evidence="10" id="KW-1185">Reference proteome</keyword>
<dbReference type="OrthoDB" id="647428at2"/>
<dbReference type="PANTHER" id="PTHR32309:SF13">
    <property type="entry name" value="FERRIC ENTEROBACTIN TRANSPORT PROTEIN FEPE"/>
    <property type="match status" value="1"/>
</dbReference>
<feature type="domain" description="Polysaccharide chain length determinant N-terminal" evidence="8">
    <location>
        <begin position="7"/>
        <end position="74"/>
    </location>
</feature>
<reference evidence="9 10" key="1">
    <citation type="submission" date="2019-03" db="EMBL/GenBank/DDBJ databases">
        <title>Genomic Encyclopedia of Archaeal and Bacterial Type Strains, Phase II (KMG-II): from individual species to whole genera.</title>
        <authorList>
            <person name="Goeker M."/>
        </authorList>
    </citation>
    <scope>NUCLEOTIDE SEQUENCE [LARGE SCALE GENOMIC DNA]</scope>
    <source>
        <strain evidence="9 10">DSM 28323</strain>
    </source>
</reference>
<evidence type="ECO:0000256" key="4">
    <source>
        <dbReference type="ARBA" id="ARBA00022989"/>
    </source>
</evidence>
<feature type="transmembrane region" description="Helical" evidence="7">
    <location>
        <begin position="22"/>
        <end position="40"/>
    </location>
</feature>
<evidence type="ECO:0000259" key="8">
    <source>
        <dbReference type="Pfam" id="PF02706"/>
    </source>
</evidence>
<keyword evidence="6" id="KW-0175">Coiled coil</keyword>
<evidence type="ECO:0000256" key="1">
    <source>
        <dbReference type="ARBA" id="ARBA00004651"/>
    </source>
</evidence>
<dbReference type="Proteomes" id="UP000295741">
    <property type="component" value="Unassembled WGS sequence"/>
</dbReference>
<dbReference type="GO" id="GO:0004713">
    <property type="term" value="F:protein tyrosine kinase activity"/>
    <property type="evidence" value="ECO:0007669"/>
    <property type="project" value="TreeGrafter"/>
</dbReference>
<dbReference type="RefSeq" id="WP_133474420.1">
    <property type="nucleotide sequence ID" value="NZ_SNWP01000011.1"/>
</dbReference>
<keyword evidence="4 7" id="KW-1133">Transmembrane helix</keyword>
<name>A0A4R6IXG5_9BACT</name>
<accession>A0A4R6IXG5</accession>
<evidence type="ECO:0000256" key="5">
    <source>
        <dbReference type="ARBA" id="ARBA00023136"/>
    </source>
</evidence>
<evidence type="ECO:0000313" key="9">
    <source>
        <dbReference type="EMBL" id="TDO26575.1"/>
    </source>
</evidence>
<organism evidence="9 10">
    <name type="scientific">Sediminibacterium goheungense</name>
    <dbReference type="NCBI Taxonomy" id="1086393"/>
    <lineage>
        <taxon>Bacteria</taxon>
        <taxon>Pseudomonadati</taxon>
        <taxon>Bacteroidota</taxon>
        <taxon>Chitinophagia</taxon>
        <taxon>Chitinophagales</taxon>
        <taxon>Chitinophagaceae</taxon>
        <taxon>Sediminibacterium</taxon>
    </lineage>
</organism>
<dbReference type="PANTHER" id="PTHR32309">
    <property type="entry name" value="TYROSINE-PROTEIN KINASE"/>
    <property type="match status" value="1"/>
</dbReference>
<dbReference type="InterPro" id="IPR050445">
    <property type="entry name" value="Bact_polysacc_biosynth/exp"/>
</dbReference>
<comment type="caution">
    <text evidence="9">The sequence shown here is derived from an EMBL/GenBank/DDBJ whole genome shotgun (WGS) entry which is preliminary data.</text>
</comment>
<evidence type="ECO:0000256" key="3">
    <source>
        <dbReference type="ARBA" id="ARBA00022692"/>
    </source>
</evidence>
<proteinExistence type="predicted"/>
<evidence type="ECO:0000256" key="2">
    <source>
        <dbReference type="ARBA" id="ARBA00022475"/>
    </source>
</evidence>
<dbReference type="Pfam" id="PF02706">
    <property type="entry name" value="Wzz"/>
    <property type="match status" value="1"/>
</dbReference>
<protein>
    <submittedName>
        <fullName evidence="9">Chain length determinant protein</fullName>
    </submittedName>
</protein>
<dbReference type="EMBL" id="SNWP01000011">
    <property type="protein sequence ID" value="TDO26575.1"/>
    <property type="molecule type" value="Genomic_DNA"/>
</dbReference>
<dbReference type="AlphaFoldDB" id="A0A4R6IXG5"/>
<gene>
    <name evidence="9" type="ORF">BC659_1883</name>
</gene>
<keyword evidence="5 7" id="KW-0472">Membrane</keyword>
<sequence>MHTSSFNMAETAGVIQHNWKKIGLFTLLSIAIATVTVYILPKQYRSTAMLIAANPQLADKSRLFNENIQGLYSYIGSGDDLDRIMGIADLDTAYKQLVDEYKLVDYYELSNNPLPLLRRKAVLKLREDLTLQRTERGQLKILCWTKNPQLSADLINAMIKIVTRQAEQIAHEQYEGSQSLLEKTIRNKEEEYRQLADSLQKIPQQQYDSYELLQLSAKSVLKELQEYRTLYAQFTMMAKLQTPVLFVLDKAVPAAKAERPDKPAIIIAAAIAGFVFSILLLLVGNRKRSL</sequence>
<feature type="transmembrane region" description="Helical" evidence="7">
    <location>
        <begin position="264"/>
        <end position="284"/>
    </location>
</feature>
<keyword evidence="3 7" id="KW-0812">Transmembrane</keyword>
<comment type="subcellular location">
    <subcellularLocation>
        <location evidence="1">Cell membrane</location>
        <topology evidence="1">Multi-pass membrane protein</topology>
    </subcellularLocation>
</comment>